<keyword evidence="2" id="KW-1185">Reference proteome</keyword>
<proteinExistence type="predicted"/>
<organism evidence="1 2">
    <name type="scientific">Candidatus Thiothrix anitrata</name>
    <dbReference type="NCBI Taxonomy" id="2823902"/>
    <lineage>
        <taxon>Bacteria</taxon>
        <taxon>Pseudomonadati</taxon>
        <taxon>Pseudomonadota</taxon>
        <taxon>Gammaproteobacteria</taxon>
        <taxon>Thiotrichales</taxon>
        <taxon>Thiotrichaceae</taxon>
        <taxon>Thiothrix</taxon>
    </lineage>
</organism>
<reference evidence="1 2" key="1">
    <citation type="submission" date="2021-04" db="EMBL/GenBank/DDBJ databases">
        <title>Genomics, taxonomy and metabolism of representatives of sulfur bacteria of the genus Thiothrix: Thiothrix fructosivorans QT, Thiothrix unzii A1T and three new species, Thiothrix subterranea sp. nov., Thiothrix litoralis sp. nov. and 'Candidatus Thiothrix anitrata' sp. nov.</title>
        <authorList>
            <person name="Ravin N.V."/>
            <person name="Smolyakov D."/>
            <person name="Rudenko T.S."/>
            <person name="Mardanov A.V."/>
            <person name="Beletsky A.V."/>
            <person name="Markov N.D."/>
            <person name="Fomenkov A.I."/>
            <person name="Roberts R.J."/>
            <person name="Karnachuk O.V."/>
            <person name="Novikov A."/>
            <person name="Grabovich M.Y."/>
        </authorList>
    </citation>
    <scope>NUCLEOTIDE SEQUENCE [LARGE SCALE GENOMIC DNA]</scope>
    <source>
        <strain evidence="1 2">A52</strain>
    </source>
</reference>
<dbReference type="RefSeq" id="WP_210226400.1">
    <property type="nucleotide sequence ID" value="NZ_CP072800.1"/>
</dbReference>
<evidence type="ECO:0000313" key="1">
    <source>
        <dbReference type="EMBL" id="QTR49560.1"/>
    </source>
</evidence>
<sequence>MLQFVVPGLFQPLSLWRADFAFEPVAPHLLRLCAGARPVTVAVRGLENTLFAALGHSVAAELPFAYYRYCLDFGVPPTQPLVCADPVWMRSGIDQVTLNATLPTPDHAAATQLQALLNAHLAQDGLRLVSQHPQRWYLLGEALSGETAPRTVPLSQALGQSVFALLPQHNRSYWHRLLNEMQMLLHDNPHDINALWLWGVSDCAQPLPLTPRWDSVIGNSITAQTLALAANVPYQAATALAQTDYTSGNHLVILEDLALPALGDNPTVWQTALDALQTAWFEPALAYARSSGSVILNSADGREWHCQPPAAWRFWLPSSASWVQLLESA</sequence>
<evidence type="ECO:0000313" key="2">
    <source>
        <dbReference type="Proteomes" id="UP000672027"/>
    </source>
</evidence>
<evidence type="ECO:0008006" key="3">
    <source>
        <dbReference type="Google" id="ProtNLM"/>
    </source>
</evidence>
<accession>A0ABX7X7N4</accession>
<dbReference type="EMBL" id="CP072800">
    <property type="protein sequence ID" value="QTR49560.1"/>
    <property type="molecule type" value="Genomic_DNA"/>
</dbReference>
<gene>
    <name evidence="1" type="ORF">J8380_15185</name>
</gene>
<protein>
    <recommendedName>
        <fullName evidence="3">Cofactor-independent phosphoglycerate mutase</fullName>
    </recommendedName>
</protein>
<name>A0ABX7X7N4_9GAMM</name>
<dbReference type="Proteomes" id="UP000672027">
    <property type="component" value="Chromosome"/>
</dbReference>